<gene>
    <name evidence="2" type="ORF">NCTC13163_00582</name>
</gene>
<keyword evidence="1" id="KW-0812">Transmembrane</keyword>
<reference evidence="2 3" key="1">
    <citation type="submission" date="2018-06" db="EMBL/GenBank/DDBJ databases">
        <authorList>
            <consortium name="Pathogen Informatics"/>
            <person name="Doyle S."/>
        </authorList>
    </citation>
    <scope>NUCLEOTIDE SEQUENCE [LARGE SCALE GENOMIC DNA]</scope>
    <source>
        <strain evidence="2 3">NCTC13163</strain>
    </source>
</reference>
<keyword evidence="1" id="KW-0472">Membrane</keyword>
<evidence type="ECO:0000313" key="2">
    <source>
        <dbReference type="EMBL" id="STO07237.1"/>
    </source>
</evidence>
<organism evidence="2 3">
    <name type="scientific">Exiguobacterium aurantiacum</name>
    <dbReference type="NCBI Taxonomy" id="33987"/>
    <lineage>
        <taxon>Bacteria</taxon>
        <taxon>Bacillati</taxon>
        <taxon>Bacillota</taxon>
        <taxon>Bacilli</taxon>
        <taxon>Bacillales</taxon>
        <taxon>Bacillales Family XII. Incertae Sedis</taxon>
        <taxon>Exiguobacterium</taxon>
    </lineage>
</organism>
<accession>A0A377FQX0</accession>
<evidence type="ECO:0000313" key="3">
    <source>
        <dbReference type="Proteomes" id="UP000254060"/>
    </source>
</evidence>
<keyword evidence="1" id="KW-1133">Transmembrane helix</keyword>
<sequence>MHVSERLLQLYAELDASTRIKIQESIKQNLGDGKPLSVSYEELTGNTSTDLTTDEKSATDFTAWIKDGKKDTTFLPYYVALLENGGVTVKKAIPEIEDTPLIEDVPVREDETTKSRDPIVKQRYMPEAPVPSRAERAKYQRAIEPARPRKKSGAKWLGALVLIGLLIGGGYIGYPYVSALFEPSEQAEEVAAPTEVAEPVAETPAVTEVWLTEKNVSLLSEPNGDNVTYIGDIGDRYDVLEERDDHLLLDLGIDGMTAWAPVASTTTEWGASTVSDDQVLAWIETGVDPTFIKTTVEEYLKFSETELYESLGQPYGRDEDALNDYVFYSGIFFVIQDEAVHAIDWTNTGTTKEEFKRLGTPTIETEDAIVYESPTYSIRMFIGSNGTARIRVTEI</sequence>
<dbReference type="Proteomes" id="UP000254060">
    <property type="component" value="Unassembled WGS sequence"/>
</dbReference>
<feature type="transmembrane region" description="Helical" evidence="1">
    <location>
        <begin position="156"/>
        <end position="177"/>
    </location>
</feature>
<dbReference type="RefSeq" id="WP_029334352.1">
    <property type="nucleotide sequence ID" value="NZ_UGGP01000001.1"/>
</dbReference>
<dbReference type="OrthoDB" id="2357227at2"/>
<dbReference type="STRING" id="1397694.GCA_000702585_01098"/>
<dbReference type="EMBL" id="UGGP01000001">
    <property type="protein sequence ID" value="STO07237.1"/>
    <property type="molecule type" value="Genomic_DNA"/>
</dbReference>
<proteinExistence type="predicted"/>
<protein>
    <submittedName>
        <fullName evidence="2">Uncharacterized protein</fullName>
    </submittedName>
</protein>
<evidence type="ECO:0000256" key="1">
    <source>
        <dbReference type="SAM" id="Phobius"/>
    </source>
</evidence>
<dbReference type="AlphaFoldDB" id="A0A377FQX0"/>
<name>A0A377FQX0_9BACL</name>